<evidence type="ECO:0000256" key="2">
    <source>
        <dbReference type="ARBA" id="ARBA00023134"/>
    </source>
</evidence>
<reference evidence="4" key="1">
    <citation type="submission" date="2013-08" db="EMBL/GenBank/DDBJ databases">
        <authorList>
            <person name="Mendez C."/>
            <person name="Richter M."/>
            <person name="Ferrer M."/>
            <person name="Sanchez J."/>
        </authorList>
    </citation>
    <scope>NUCLEOTIDE SEQUENCE</scope>
</reference>
<feature type="non-terminal residue" evidence="4">
    <location>
        <position position="127"/>
    </location>
</feature>
<name>T1BWW8_9ZZZZ</name>
<protein>
    <submittedName>
        <fullName evidence="4">Cell division protein FtsZ</fullName>
    </submittedName>
</protein>
<evidence type="ECO:0000259" key="3">
    <source>
        <dbReference type="SMART" id="SM00864"/>
    </source>
</evidence>
<dbReference type="GO" id="GO:0005525">
    <property type="term" value="F:GTP binding"/>
    <property type="evidence" value="ECO:0007669"/>
    <property type="project" value="UniProtKB-KW"/>
</dbReference>
<dbReference type="AlphaFoldDB" id="T1BWW8"/>
<dbReference type="PANTHER" id="PTHR30314:SF3">
    <property type="entry name" value="MITOCHONDRIAL DIVISION PROTEIN FSZA"/>
    <property type="match status" value="1"/>
</dbReference>
<dbReference type="SUPFAM" id="SSF52490">
    <property type="entry name" value="Tubulin nucleotide-binding domain-like"/>
    <property type="match status" value="1"/>
</dbReference>
<dbReference type="GO" id="GO:0005737">
    <property type="term" value="C:cytoplasm"/>
    <property type="evidence" value="ECO:0007669"/>
    <property type="project" value="TreeGrafter"/>
</dbReference>
<evidence type="ECO:0000256" key="1">
    <source>
        <dbReference type="ARBA" id="ARBA00022741"/>
    </source>
</evidence>
<reference evidence="4" key="2">
    <citation type="journal article" date="2014" name="ISME J.">
        <title>Microbial stratification in low pH oxic and suboxic macroscopic growths along an acid mine drainage.</title>
        <authorList>
            <person name="Mendez-Garcia C."/>
            <person name="Mesa V."/>
            <person name="Sprenger R.R."/>
            <person name="Richter M."/>
            <person name="Diez M.S."/>
            <person name="Solano J."/>
            <person name="Bargiela R."/>
            <person name="Golyshina O.V."/>
            <person name="Manteca A."/>
            <person name="Ramos J.L."/>
            <person name="Gallego J.R."/>
            <person name="Llorente I."/>
            <person name="Martins Dos Santos V.A."/>
            <person name="Jensen O.N."/>
            <person name="Pelaez A.I."/>
            <person name="Sanchez J."/>
            <person name="Ferrer M."/>
        </authorList>
    </citation>
    <scope>NUCLEOTIDE SEQUENCE</scope>
</reference>
<keyword evidence="4" id="KW-0131">Cell cycle</keyword>
<dbReference type="GO" id="GO:0032153">
    <property type="term" value="C:cell division site"/>
    <property type="evidence" value="ECO:0007669"/>
    <property type="project" value="TreeGrafter"/>
</dbReference>
<feature type="domain" description="Tubulin/FtsZ GTPase" evidence="3">
    <location>
        <begin position="1"/>
        <end position="109"/>
    </location>
</feature>
<dbReference type="InterPro" id="IPR036525">
    <property type="entry name" value="Tubulin/FtsZ_GTPase_sf"/>
</dbReference>
<dbReference type="GO" id="GO:0003924">
    <property type="term" value="F:GTPase activity"/>
    <property type="evidence" value="ECO:0007669"/>
    <property type="project" value="InterPro"/>
</dbReference>
<dbReference type="InterPro" id="IPR003008">
    <property type="entry name" value="Tubulin_FtsZ_GTPase"/>
</dbReference>
<dbReference type="Pfam" id="PF00091">
    <property type="entry name" value="Tubulin"/>
    <property type="match status" value="1"/>
</dbReference>
<keyword evidence="4" id="KW-0132">Cell division</keyword>
<keyword evidence="1" id="KW-0547">Nucleotide-binding</keyword>
<gene>
    <name evidence="4" type="ORF">B1B_08704</name>
</gene>
<organism evidence="4">
    <name type="scientific">mine drainage metagenome</name>
    <dbReference type="NCBI Taxonomy" id="410659"/>
    <lineage>
        <taxon>unclassified sequences</taxon>
        <taxon>metagenomes</taxon>
        <taxon>ecological metagenomes</taxon>
    </lineage>
</organism>
<keyword evidence="2" id="KW-0342">GTP-binding</keyword>
<sequence>MVFITLGLGGGTGTGSAPIVAEIAKASGGDPLTIAVATLPFTSEGAVRTENALAGLERLSSVVDTVITIPNDRLLELVPRLPVQTAFKVADSVLASAIRGITEIITRPGLVNLDFSDLRTILKGGGV</sequence>
<dbReference type="Gene3D" id="3.40.50.1440">
    <property type="entry name" value="Tubulin/FtsZ, GTPase domain"/>
    <property type="match status" value="1"/>
</dbReference>
<dbReference type="InterPro" id="IPR045061">
    <property type="entry name" value="FtsZ/CetZ"/>
</dbReference>
<dbReference type="EMBL" id="AUZY01005707">
    <property type="protein sequence ID" value="EQD57614.1"/>
    <property type="molecule type" value="Genomic_DNA"/>
</dbReference>
<comment type="caution">
    <text evidence="4">The sequence shown here is derived from an EMBL/GenBank/DDBJ whole genome shotgun (WGS) entry which is preliminary data.</text>
</comment>
<proteinExistence type="predicted"/>
<accession>T1BWW8</accession>
<evidence type="ECO:0000313" key="4">
    <source>
        <dbReference type="EMBL" id="EQD57614.1"/>
    </source>
</evidence>
<dbReference type="PANTHER" id="PTHR30314">
    <property type="entry name" value="CELL DIVISION PROTEIN FTSZ-RELATED"/>
    <property type="match status" value="1"/>
</dbReference>
<dbReference type="GO" id="GO:0051301">
    <property type="term" value="P:cell division"/>
    <property type="evidence" value="ECO:0007669"/>
    <property type="project" value="UniProtKB-KW"/>
</dbReference>
<dbReference type="SMART" id="SM00864">
    <property type="entry name" value="Tubulin"/>
    <property type="match status" value="1"/>
</dbReference>
<dbReference type="PRINTS" id="PR00423">
    <property type="entry name" value="CELLDVISFTSZ"/>
</dbReference>